<dbReference type="PANTHER" id="PTHR10529">
    <property type="entry name" value="AP COMPLEX SUBUNIT MU"/>
    <property type="match status" value="1"/>
</dbReference>
<feature type="compositionally biased region" description="Basic and acidic residues" evidence="4">
    <location>
        <begin position="342"/>
        <end position="364"/>
    </location>
</feature>
<keyword evidence="7" id="KW-1185">Reference proteome</keyword>
<feature type="compositionally biased region" description="Acidic residues" evidence="4">
    <location>
        <begin position="329"/>
        <end position="341"/>
    </location>
</feature>
<dbReference type="Gene3D" id="3.30.450.60">
    <property type="match status" value="1"/>
</dbReference>
<dbReference type="SUPFAM" id="SSF64356">
    <property type="entry name" value="SNARE-like"/>
    <property type="match status" value="1"/>
</dbReference>
<evidence type="ECO:0000256" key="1">
    <source>
        <dbReference type="ARBA" id="ARBA00004308"/>
    </source>
</evidence>
<dbReference type="InterPro" id="IPR036168">
    <property type="entry name" value="AP2_Mu_C_sf"/>
</dbReference>
<gene>
    <name evidence="6" type="ORF">METBISCDRAFT_28136</name>
</gene>
<feature type="region of interest" description="Disordered" evidence="4">
    <location>
        <begin position="552"/>
        <end position="586"/>
    </location>
</feature>
<dbReference type="Pfam" id="PF00928">
    <property type="entry name" value="Adap_comp_sub"/>
    <property type="match status" value="1"/>
</dbReference>
<evidence type="ECO:0000256" key="2">
    <source>
        <dbReference type="ARBA" id="ARBA00022448"/>
    </source>
</evidence>
<feature type="domain" description="MHD" evidence="5">
    <location>
        <begin position="256"/>
        <end position="670"/>
    </location>
</feature>
<organism evidence="6 7">
    <name type="scientific">Metschnikowia bicuspidata</name>
    <dbReference type="NCBI Taxonomy" id="27322"/>
    <lineage>
        <taxon>Eukaryota</taxon>
        <taxon>Fungi</taxon>
        <taxon>Dikarya</taxon>
        <taxon>Ascomycota</taxon>
        <taxon>Saccharomycotina</taxon>
        <taxon>Pichiomycetes</taxon>
        <taxon>Metschnikowiaceae</taxon>
        <taxon>Metschnikowia</taxon>
    </lineage>
</organism>
<evidence type="ECO:0000256" key="4">
    <source>
        <dbReference type="SAM" id="MobiDB-lite"/>
    </source>
</evidence>
<dbReference type="AlphaFoldDB" id="A0A4P9ZAB6"/>
<feature type="region of interest" description="Disordered" evidence="4">
    <location>
        <begin position="329"/>
        <end position="370"/>
    </location>
</feature>
<protein>
    <submittedName>
        <fullName evidence="6">Clathrin adaptor, mu subunit</fullName>
    </submittedName>
</protein>
<accession>A0A4P9ZAB6</accession>
<dbReference type="InterPro" id="IPR011012">
    <property type="entry name" value="Longin-like_dom_sf"/>
</dbReference>
<dbReference type="InterPro" id="IPR050431">
    <property type="entry name" value="Adaptor_comp_med_subunit"/>
</dbReference>
<evidence type="ECO:0000256" key="3">
    <source>
        <dbReference type="ARBA" id="ARBA00023136"/>
    </source>
</evidence>
<evidence type="ECO:0000259" key="5">
    <source>
        <dbReference type="PROSITE" id="PS51072"/>
    </source>
</evidence>
<dbReference type="SUPFAM" id="SSF49447">
    <property type="entry name" value="Second domain of Mu2 adaptin subunit (ap50) of ap2 adaptor"/>
    <property type="match status" value="1"/>
</dbReference>
<evidence type="ECO:0000313" key="6">
    <source>
        <dbReference type="EMBL" id="RKP29548.1"/>
    </source>
</evidence>
<keyword evidence="3" id="KW-0472">Membrane</keyword>
<dbReference type="Proteomes" id="UP000268321">
    <property type="component" value="Unassembled WGS sequence"/>
</dbReference>
<keyword evidence="2" id="KW-0813">Transport</keyword>
<sequence length="688" mass="77995">MVSAIHICHWPEIDGDYLLCELLVHRTYRDDVPTAHWLVARFAKLYSSLPKHQRTPFLCDDGIIYTALWAAHDIFLLAVSCRNSNAMLVVALLQYMHLIMEQFFAQNHATDALGAFTRDAVLENNAFVYELLDECVDFGVAQITEYNILKEYIKMHIHTGAEGARVGMESDSNSSSDSGPDSVLARADTRSFRAKTALTKKSKHALAKALVVTSTHNQAVRTDLDKAATDNLINSSIVRTQVLPVNWRLKGISYSKNEIYIDIVETCDFAYDLETATVNVNQILGACMVRSYLSGMPMCKLGLNEQRLSQVEYDGEKSDLEPNQLCQDELEQEEDHEEEGEGEHLEHEGHELGGRGEGEEEGKSPKLQNHKKNNLHKLKHKVPLTNIQFHLCVELSTIYKNNLIQFTPPDDQFQLFSFRVEQQRHKQMSPLLLVDPQYRILREQSRLQIMCTVTTNFRTKLHCRKLVVRIPLHHSLFQLENADQDSFRFRCELGEVRYRVDTSEVLWAIADLPGSKRTVRMMADVHLGNVQHSLAAIPTIFKGAFHGKGRINPKQDPDASNYQDSTETAYASPGTDASPQSNGVSPVTNDALDELDKFYKVNGATPSLFAQLQRRVGAHINDVCLEFEIPMLAYSGLRVTYIRVVEDTMNYTCFPWVRYLTQARSDDDAQSGQSQYRFRLGPCNFSVV</sequence>
<dbReference type="PROSITE" id="PS51072">
    <property type="entry name" value="MHD"/>
    <property type="match status" value="1"/>
</dbReference>
<dbReference type="OrthoDB" id="10259133at2759"/>
<dbReference type="EMBL" id="ML004482">
    <property type="protein sequence ID" value="RKP29548.1"/>
    <property type="molecule type" value="Genomic_DNA"/>
</dbReference>
<comment type="subcellular location">
    <subcellularLocation>
        <location evidence="1">Endomembrane system</location>
    </subcellularLocation>
</comment>
<dbReference type="Gene3D" id="2.60.40.1170">
    <property type="entry name" value="Mu homology domain, subdomain B"/>
    <property type="match status" value="1"/>
</dbReference>
<name>A0A4P9ZAB6_9ASCO</name>
<feature type="compositionally biased region" description="Polar residues" evidence="4">
    <location>
        <begin position="558"/>
        <end position="586"/>
    </location>
</feature>
<dbReference type="GO" id="GO:0012505">
    <property type="term" value="C:endomembrane system"/>
    <property type="evidence" value="ECO:0007669"/>
    <property type="project" value="UniProtKB-SubCell"/>
</dbReference>
<proteinExistence type="predicted"/>
<evidence type="ECO:0000313" key="7">
    <source>
        <dbReference type="Proteomes" id="UP000268321"/>
    </source>
</evidence>
<reference evidence="7" key="1">
    <citation type="journal article" date="2018" name="Nat. Microbiol.">
        <title>Leveraging single-cell genomics to expand the fungal tree of life.</title>
        <authorList>
            <person name="Ahrendt S.R."/>
            <person name="Quandt C.A."/>
            <person name="Ciobanu D."/>
            <person name="Clum A."/>
            <person name="Salamov A."/>
            <person name="Andreopoulos B."/>
            <person name="Cheng J.F."/>
            <person name="Woyke T."/>
            <person name="Pelin A."/>
            <person name="Henrissat B."/>
            <person name="Reynolds N.K."/>
            <person name="Benny G.L."/>
            <person name="Smith M.E."/>
            <person name="James T.Y."/>
            <person name="Grigoriev I.V."/>
        </authorList>
    </citation>
    <scope>NUCLEOTIDE SEQUENCE [LARGE SCALE GENOMIC DNA]</scope>
    <source>
        <strain evidence="7">Baker2002</strain>
    </source>
</reference>
<dbReference type="GO" id="GO:0030117">
    <property type="term" value="C:membrane coat"/>
    <property type="evidence" value="ECO:0007669"/>
    <property type="project" value="UniProtKB-ARBA"/>
</dbReference>
<dbReference type="InterPro" id="IPR028565">
    <property type="entry name" value="MHD"/>
</dbReference>